<sequence>MPCLDQFQDQLFWDTEAGKWVIEIELSRCEWDGVGCGNVYDICMAFGIIDPSFRFLRKGKTPPMTMMIIRALSEATVGFTLVDYLVKLTLDLHKKPIDIPFGSGPGAVIIRIRLSNTVFLLADYKSHRERRGIVGGTSWWRSPWAIVAAFLYYATVRMTEEEARSPLQHQETLQRLVVDLFPVLKSLLSQKEKEDGFVIVLLWHASLWMRDGCGYAPTEPCSFMKGGESFQSSAAQASGSAAASASVAAAAVAPAGTGPSGGH</sequence>
<evidence type="ECO:0000313" key="1">
    <source>
        <dbReference type="EMBL" id="CEM50780.1"/>
    </source>
</evidence>
<dbReference type="AlphaFoldDB" id="A0A0G4I1M2"/>
<dbReference type="PhylomeDB" id="A0A0G4I1M2"/>
<name>A0A0G4I1M2_9ALVE</name>
<accession>A0A0G4I1M2</accession>
<dbReference type="VEuPathDB" id="CryptoDB:Cvel_10186"/>
<organism evidence="1">
    <name type="scientific">Chromera velia CCMP2878</name>
    <dbReference type="NCBI Taxonomy" id="1169474"/>
    <lineage>
        <taxon>Eukaryota</taxon>
        <taxon>Sar</taxon>
        <taxon>Alveolata</taxon>
        <taxon>Colpodellida</taxon>
        <taxon>Chromeraceae</taxon>
        <taxon>Chromera</taxon>
    </lineage>
</organism>
<protein>
    <submittedName>
        <fullName evidence="1">Uncharacterized protein</fullName>
    </submittedName>
</protein>
<dbReference type="EMBL" id="CDMZ01004755">
    <property type="protein sequence ID" value="CEM50780.1"/>
    <property type="molecule type" value="Genomic_DNA"/>
</dbReference>
<proteinExistence type="predicted"/>
<reference evidence="1" key="1">
    <citation type="submission" date="2014-11" db="EMBL/GenBank/DDBJ databases">
        <authorList>
            <person name="Otto D Thomas"/>
            <person name="Naeem Raeece"/>
        </authorList>
    </citation>
    <scope>NUCLEOTIDE SEQUENCE</scope>
</reference>
<gene>
    <name evidence="1" type="ORF">Cvel_10186</name>
</gene>